<dbReference type="Gene3D" id="1.20.1250.20">
    <property type="entry name" value="MFS general substrate transporter like domains"/>
    <property type="match status" value="1"/>
</dbReference>
<dbReference type="InterPro" id="IPR011701">
    <property type="entry name" value="MFS"/>
</dbReference>
<dbReference type="InterPro" id="IPR036259">
    <property type="entry name" value="MFS_trans_sf"/>
</dbReference>
<dbReference type="Pfam" id="PF07690">
    <property type="entry name" value="MFS_1"/>
    <property type="match status" value="1"/>
</dbReference>
<keyword evidence="3 4" id="KW-0472">Membrane</keyword>
<feature type="transmembrane region" description="Helical" evidence="4">
    <location>
        <begin position="7"/>
        <end position="27"/>
    </location>
</feature>
<feature type="transmembrane region" description="Helical" evidence="4">
    <location>
        <begin position="281"/>
        <end position="300"/>
    </location>
</feature>
<dbReference type="SUPFAM" id="SSF103473">
    <property type="entry name" value="MFS general substrate transporter"/>
    <property type="match status" value="1"/>
</dbReference>
<feature type="transmembrane region" description="Helical" evidence="4">
    <location>
        <begin position="306"/>
        <end position="328"/>
    </location>
</feature>
<evidence type="ECO:0000313" key="6">
    <source>
        <dbReference type="Proteomes" id="UP000624419"/>
    </source>
</evidence>
<sequence>MHTKPSSSAAATGFPLFLFFAIMMVAANLRAPFTGVAPLLTDLQNSLSINASTAGLMITFPLIVFMVVSPLIPRLSRRYGMERMLLAALVLIGVGIAVRSVGGLFWLFAGTIVIGAGIAAGNVLLPGVVKSRFPNHIALLTSAYVLAMGIMAALWSALVIPIANASWGNWQIALVAMIIMPVISGILWLTQLKGARKPDSGSTKAPGRSIFRSLLTWQVCGFFACNSFLYYSVVSWLPAVVGEAGFSDAQAGSIHGVFQFAGALPGLIIVPAMARLSDQRGLSASMTAVNLAGFAGIMVLPSLAYLWAALLGFGIGANFILALSFLGLRARNGDQAASLSSAAQTLGYCIAATGPLLLGAIYDALGEWQLALWVCVFFSIAQALLGTRVGRNVLLPADTAVS</sequence>
<name>A0ABR8LJT3_9ALTE</name>
<dbReference type="RefSeq" id="WP_191025394.1">
    <property type="nucleotide sequence ID" value="NZ_JABBXD010000006.1"/>
</dbReference>
<feature type="transmembrane region" description="Helical" evidence="4">
    <location>
        <begin position="340"/>
        <end position="362"/>
    </location>
</feature>
<evidence type="ECO:0000256" key="2">
    <source>
        <dbReference type="ARBA" id="ARBA00022989"/>
    </source>
</evidence>
<feature type="transmembrane region" description="Helical" evidence="4">
    <location>
        <begin position="368"/>
        <end position="385"/>
    </location>
</feature>
<keyword evidence="1 4" id="KW-0812">Transmembrane</keyword>
<proteinExistence type="predicted"/>
<dbReference type="Proteomes" id="UP000624419">
    <property type="component" value="Unassembled WGS sequence"/>
</dbReference>
<dbReference type="EMBL" id="JABBXD010000006">
    <property type="protein sequence ID" value="MBD3586456.1"/>
    <property type="molecule type" value="Genomic_DNA"/>
</dbReference>
<feature type="transmembrane region" description="Helical" evidence="4">
    <location>
        <begin position="170"/>
        <end position="189"/>
    </location>
</feature>
<feature type="transmembrane region" description="Helical" evidence="4">
    <location>
        <begin position="104"/>
        <end position="125"/>
    </location>
</feature>
<dbReference type="PANTHER" id="PTHR23523:SF2">
    <property type="entry name" value="2-NITROIMIDAZOLE TRANSPORTER"/>
    <property type="match status" value="1"/>
</dbReference>
<keyword evidence="2 4" id="KW-1133">Transmembrane helix</keyword>
<feature type="transmembrane region" description="Helical" evidence="4">
    <location>
        <begin position="253"/>
        <end position="274"/>
    </location>
</feature>
<dbReference type="PANTHER" id="PTHR23523">
    <property type="match status" value="1"/>
</dbReference>
<comment type="caution">
    <text evidence="5">The sequence shown here is derived from an EMBL/GenBank/DDBJ whole genome shotgun (WGS) entry which is preliminary data.</text>
</comment>
<evidence type="ECO:0000256" key="4">
    <source>
        <dbReference type="SAM" id="Phobius"/>
    </source>
</evidence>
<evidence type="ECO:0000256" key="1">
    <source>
        <dbReference type="ARBA" id="ARBA00022692"/>
    </source>
</evidence>
<evidence type="ECO:0000313" key="5">
    <source>
        <dbReference type="EMBL" id="MBD3586456.1"/>
    </source>
</evidence>
<gene>
    <name evidence="5" type="ORF">HHX48_11975</name>
</gene>
<dbReference type="InterPro" id="IPR052524">
    <property type="entry name" value="MFS_Cyanate_Porter"/>
</dbReference>
<keyword evidence="6" id="KW-1185">Reference proteome</keyword>
<accession>A0ABR8LJT3</accession>
<evidence type="ECO:0000256" key="3">
    <source>
        <dbReference type="ARBA" id="ARBA00023136"/>
    </source>
</evidence>
<reference evidence="5 6" key="1">
    <citation type="submission" date="2020-04" db="EMBL/GenBank/DDBJ databases">
        <title>Salinimonas sp. HHU 13199.</title>
        <authorList>
            <person name="Cui X."/>
            <person name="Zhang D."/>
        </authorList>
    </citation>
    <scope>NUCLEOTIDE SEQUENCE [LARGE SCALE GENOMIC DNA]</scope>
    <source>
        <strain evidence="5 6">HHU 13199</strain>
    </source>
</reference>
<organism evidence="5 6">
    <name type="scientific">Salinimonas profundi</name>
    <dbReference type="NCBI Taxonomy" id="2729140"/>
    <lineage>
        <taxon>Bacteria</taxon>
        <taxon>Pseudomonadati</taxon>
        <taxon>Pseudomonadota</taxon>
        <taxon>Gammaproteobacteria</taxon>
        <taxon>Alteromonadales</taxon>
        <taxon>Alteromonadaceae</taxon>
        <taxon>Alteromonas/Salinimonas group</taxon>
        <taxon>Salinimonas</taxon>
    </lineage>
</organism>
<protein>
    <submittedName>
        <fullName evidence="5">CynX/NimT family MFS transporter</fullName>
    </submittedName>
</protein>
<feature type="transmembrane region" description="Helical" evidence="4">
    <location>
        <begin position="80"/>
        <end position="98"/>
    </location>
</feature>
<feature type="transmembrane region" description="Helical" evidence="4">
    <location>
        <begin position="210"/>
        <end position="233"/>
    </location>
</feature>
<feature type="transmembrane region" description="Helical" evidence="4">
    <location>
        <begin position="137"/>
        <end position="158"/>
    </location>
</feature>
<feature type="transmembrane region" description="Helical" evidence="4">
    <location>
        <begin position="47"/>
        <end position="68"/>
    </location>
</feature>